<name>A0A1G7I804_9BACT</name>
<dbReference type="InterPro" id="IPR025944">
    <property type="entry name" value="Sigma_54_int_dom_CS"/>
</dbReference>
<dbReference type="SMART" id="SM00382">
    <property type="entry name" value="AAA"/>
    <property type="match status" value="1"/>
</dbReference>
<dbReference type="GO" id="GO:0043565">
    <property type="term" value="F:sequence-specific DNA binding"/>
    <property type="evidence" value="ECO:0007669"/>
    <property type="project" value="InterPro"/>
</dbReference>
<keyword evidence="2" id="KW-0067">ATP-binding</keyword>
<dbReference type="Gene3D" id="1.10.8.60">
    <property type="match status" value="1"/>
</dbReference>
<keyword evidence="7" id="KW-0597">Phosphoprotein</keyword>
<sequence>MPEAATLDTSNALGARILIIDDEAGIRDSLETLLTFEGFTVEMAPEGQSGLEMLSSNEYDLLLLDLSMPGESGIDLLPRIKRMRPELPVIMITAYGTVGNVVDALRAGADNFVQKPWDNEKLLADIRTAIAKQRSLQEVTQLRRTLKQRYSFDNIVGKSDVMAKLLDTVAQVAPAKTTVLIQGESGTGKELIAKAIHTASPRHDKPFVAINTGAVPTDLLESTLFGHVKGAFTSAIATKKGLFEAADGGTLFLDEIGTMPLDTQAKVLRALQERRFLPVGGTTEIAVDVRIVAATNVNLQTAVKEGRFREDLFYRLSVINLDLPPLRQRREDIPLLAAHFLKRYSDENGFELRTLAPDALRAMMDYEWPGNVRELENAMERGVVLSSTPTVTLEILPQQLSGTVYTAAALDTKADSSLFDIMEEIERRIISDRLERCNWNQTEAAEFLKIPLSTLNQKIKRLNVEIKKRKDRE</sequence>
<dbReference type="Pfam" id="PF00072">
    <property type="entry name" value="Response_reg"/>
    <property type="match status" value="1"/>
</dbReference>
<dbReference type="FunFam" id="1.10.8.60:FF:000014">
    <property type="entry name" value="DNA-binding transcriptional regulator NtrC"/>
    <property type="match status" value="1"/>
</dbReference>
<keyword evidence="1" id="KW-0547">Nucleotide-binding</keyword>
<dbReference type="InterPro" id="IPR003593">
    <property type="entry name" value="AAA+_ATPase"/>
</dbReference>
<evidence type="ECO:0000256" key="7">
    <source>
        <dbReference type="PROSITE-ProRule" id="PRU00169"/>
    </source>
</evidence>
<dbReference type="Pfam" id="PF00158">
    <property type="entry name" value="Sigma54_activat"/>
    <property type="match status" value="1"/>
</dbReference>
<evidence type="ECO:0000256" key="4">
    <source>
        <dbReference type="ARBA" id="ARBA00023125"/>
    </source>
</evidence>
<dbReference type="InterPro" id="IPR002197">
    <property type="entry name" value="HTH_Fis"/>
</dbReference>
<dbReference type="RefSeq" id="WP_083344467.1">
    <property type="nucleotide sequence ID" value="NZ_LT629690.1"/>
</dbReference>
<dbReference type="InterPro" id="IPR011006">
    <property type="entry name" value="CheY-like_superfamily"/>
</dbReference>
<dbReference type="SMART" id="SM00448">
    <property type="entry name" value="REC"/>
    <property type="match status" value="1"/>
</dbReference>
<dbReference type="EMBL" id="LT629690">
    <property type="protein sequence ID" value="SDF08792.1"/>
    <property type="molecule type" value="Genomic_DNA"/>
</dbReference>
<evidence type="ECO:0000256" key="2">
    <source>
        <dbReference type="ARBA" id="ARBA00022840"/>
    </source>
</evidence>
<dbReference type="GO" id="GO:0005524">
    <property type="term" value="F:ATP binding"/>
    <property type="evidence" value="ECO:0007669"/>
    <property type="project" value="UniProtKB-KW"/>
</dbReference>
<dbReference type="InterPro" id="IPR025662">
    <property type="entry name" value="Sigma_54_int_dom_ATP-bd_1"/>
</dbReference>
<evidence type="ECO:0000256" key="5">
    <source>
        <dbReference type="ARBA" id="ARBA00023159"/>
    </source>
</evidence>
<dbReference type="InterPro" id="IPR027417">
    <property type="entry name" value="P-loop_NTPase"/>
</dbReference>
<feature type="modified residue" description="4-aspartylphosphate" evidence="7">
    <location>
        <position position="65"/>
    </location>
</feature>
<dbReference type="InterPro" id="IPR025943">
    <property type="entry name" value="Sigma_54_int_dom_ATP-bd_2"/>
</dbReference>
<dbReference type="PROSITE" id="PS00688">
    <property type="entry name" value="SIGMA54_INTERACT_3"/>
    <property type="match status" value="1"/>
</dbReference>
<dbReference type="SUPFAM" id="SSF52172">
    <property type="entry name" value="CheY-like"/>
    <property type="match status" value="1"/>
</dbReference>
<dbReference type="FunFam" id="3.40.50.300:FF:000006">
    <property type="entry name" value="DNA-binding transcriptional regulator NtrC"/>
    <property type="match status" value="1"/>
</dbReference>
<dbReference type="PROSITE" id="PS00675">
    <property type="entry name" value="SIGMA54_INTERACT_1"/>
    <property type="match status" value="1"/>
</dbReference>
<feature type="domain" description="Sigma-54 factor interaction" evidence="8">
    <location>
        <begin position="155"/>
        <end position="384"/>
    </location>
</feature>
<reference evidence="11" key="1">
    <citation type="submission" date="2016-10" db="EMBL/GenBank/DDBJ databases">
        <authorList>
            <person name="Varghese N."/>
            <person name="Submissions S."/>
        </authorList>
    </citation>
    <scope>NUCLEOTIDE SEQUENCE [LARGE SCALE GENOMIC DNA]</scope>
    <source>
        <strain evidence="11">GAS232</strain>
    </source>
</reference>
<dbReference type="PROSITE" id="PS00676">
    <property type="entry name" value="SIGMA54_INTERACT_2"/>
    <property type="match status" value="1"/>
</dbReference>
<dbReference type="AlphaFoldDB" id="A0A1G7I804"/>
<dbReference type="PANTHER" id="PTHR32071">
    <property type="entry name" value="TRANSCRIPTIONAL REGULATORY PROTEIN"/>
    <property type="match status" value="1"/>
</dbReference>
<keyword evidence="4" id="KW-0238">DNA-binding</keyword>
<evidence type="ECO:0000313" key="11">
    <source>
        <dbReference type="Proteomes" id="UP000182427"/>
    </source>
</evidence>
<accession>A0A1G7I804</accession>
<evidence type="ECO:0000259" key="9">
    <source>
        <dbReference type="PROSITE" id="PS50110"/>
    </source>
</evidence>
<keyword evidence="6" id="KW-0804">Transcription</keyword>
<evidence type="ECO:0000256" key="6">
    <source>
        <dbReference type="ARBA" id="ARBA00023163"/>
    </source>
</evidence>
<dbReference type="InterPro" id="IPR001789">
    <property type="entry name" value="Sig_transdc_resp-reg_receiver"/>
</dbReference>
<dbReference type="Gene3D" id="1.10.10.60">
    <property type="entry name" value="Homeodomain-like"/>
    <property type="match status" value="1"/>
</dbReference>
<dbReference type="PROSITE" id="PS50110">
    <property type="entry name" value="RESPONSE_REGULATORY"/>
    <property type="match status" value="1"/>
</dbReference>
<dbReference type="InterPro" id="IPR058031">
    <property type="entry name" value="AAA_lid_NorR"/>
</dbReference>
<dbReference type="PANTHER" id="PTHR32071:SF113">
    <property type="entry name" value="ALGINATE BIOSYNTHESIS TRANSCRIPTIONAL REGULATORY PROTEIN ALGB"/>
    <property type="match status" value="1"/>
</dbReference>
<feature type="domain" description="Response regulatory" evidence="9">
    <location>
        <begin position="16"/>
        <end position="130"/>
    </location>
</feature>
<dbReference type="SUPFAM" id="SSF46689">
    <property type="entry name" value="Homeodomain-like"/>
    <property type="match status" value="1"/>
</dbReference>
<dbReference type="Proteomes" id="UP000182427">
    <property type="component" value="Chromosome I"/>
</dbReference>
<dbReference type="SUPFAM" id="SSF52540">
    <property type="entry name" value="P-loop containing nucleoside triphosphate hydrolases"/>
    <property type="match status" value="1"/>
</dbReference>
<keyword evidence="3" id="KW-0805">Transcription regulation</keyword>
<dbReference type="GO" id="GO:0000160">
    <property type="term" value="P:phosphorelay signal transduction system"/>
    <property type="evidence" value="ECO:0007669"/>
    <property type="project" value="InterPro"/>
</dbReference>
<dbReference type="Gene3D" id="3.40.50.2300">
    <property type="match status" value="1"/>
</dbReference>
<dbReference type="Gene3D" id="3.40.50.300">
    <property type="entry name" value="P-loop containing nucleotide triphosphate hydrolases"/>
    <property type="match status" value="1"/>
</dbReference>
<gene>
    <name evidence="10" type="ORF">SAMN05444167_1352</name>
</gene>
<evidence type="ECO:0000256" key="3">
    <source>
        <dbReference type="ARBA" id="ARBA00023015"/>
    </source>
</evidence>
<dbReference type="Pfam" id="PF02954">
    <property type="entry name" value="HTH_8"/>
    <property type="match status" value="1"/>
</dbReference>
<dbReference type="GO" id="GO:0006355">
    <property type="term" value="P:regulation of DNA-templated transcription"/>
    <property type="evidence" value="ECO:0007669"/>
    <property type="project" value="InterPro"/>
</dbReference>
<dbReference type="CDD" id="cd00009">
    <property type="entry name" value="AAA"/>
    <property type="match status" value="1"/>
</dbReference>
<dbReference type="InterPro" id="IPR009057">
    <property type="entry name" value="Homeodomain-like_sf"/>
</dbReference>
<organism evidence="10 11">
    <name type="scientific">Terriglobus roseus</name>
    <dbReference type="NCBI Taxonomy" id="392734"/>
    <lineage>
        <taxon>Bacteria</taxon>
        <taxon>Pseudomonadati</taxon>
        <taxon>Acidobacteriota</taxon>
        <taxon>Terriglobia</taxon>
        <taxon>Terriglobales</taxon>
        <taxon>Acidobacteriaceae</taxon>
        <taxon>Terriglobus</taxon>
    </lineage>
</organism>
<dbReference type="OrthoDB" id="9803970at2"/>
<keyword evidence="11" id="KW-1185">Reference proteome</keyword>
<keyword evidence="5" id="KW-0010">Activator</keyword>
<evidence type="ECO:0000313" key="10">
    <source>
        <dbReference type="EMBL" id="SDF08792.1"/>
    </source>
</evidence>
<dbReference type="PRINTS" id="PR01590">
    <property type="entry name" value="HTHFIS"/>
</dbReference>
<dbReference type="PROSITE" id="PS50045">
    <property type="entry name" value="SIGMA54_INTERACT_4"/>
    <property type="match status" value="1"/>
</dbReference>
<dbReference type="Pfam" id="PF25601">
    <property type="entry name" value="AAA_lid_14"/>
    <property type="match status" value="1"/>
</dbReference>
<evidence type="ECO:0000259" key="8">
    <source>
        <dbReference type="PROSITE" id="PS50045"/>
    </source>
</evidence>
<dbReference type="InterPro" id="IPR002078">
    <property type="entry name" value="Sigma_54_int"/>
</dbReference>
<protein>
    <submittedName>
        <fullName evidence="10">Two component, sigma54 specific, transcriptional regulator, Fis family</fullName>
    </submittedName>
</protein>
<evidence type="ECO:0000256" key="1">
    <source>
        <dbReference type="ARBA" id="ARBA00022741"/>
    </source>
</evidence>
<proteinExistence type="predicted"/>